<dbReference type="SUPFAM" id="SSF53474">
    <property type="entry name" value="alpha/beta-Hydrolases"/>
    <property type="match status" value="1"/>
</dbReference>
<evidence type="ECO:0000313" key="3">
    <source>
        <dbReference type="Proteomes" id="UP000093000"/>
    </source>
</evidence>
<dbReference type="Proteomes" id="UP000093000">
    <property type="component" value="Unassembled WGS sequence"/>
</dbReference>
<dbReference type="InterPro" id="IPR029058">
    <property type="entry name" value="AB_hydrolase_fold"/>
</dbReference>
<dbReference type="EMBL" id="LUGH01000442">
    <property type="protein sequence ID" value="OBZ85023.1"/>
    <property type="molecule type" value="Genomic_DNA"/>
</dbReference>
<gene>
    <name evidence="2" type="primary">TGL2</name>
    <name evidence="2" type="ORF">A0J61_06930</name>
</gene>
<protein>
    <submittedName>
        <fullName evidence="2">Lipase 2</fullName>
    </submittedName>
</protein>
<dbReference type="OrthoDB" id="5592486at2759"/>
<keyword evidence="3" id="KW-1185">Reference proteome</keyword>
<proteinExistence type="predicted"/>
<evidence type="ECO:0000313" key="2">
    <source>
        <dbReference type="EMBL" id="OBZ85023.1"/>
    </source>
</evidence>
<feature type="domain" description="AB hydrolase-1" evidence="1">
    <location>
        <begin position="106"/>
        <end position="220"/>
    </location>
</feature>
<dbReference type="Gene3D" id="3.40.50.1820">
    <property type="entry name" value="alpha/beta hydrolase"/>
    <property type="match status" value="1"/>
</dbReference>
<evidence type="ECO:0000259" key="1">
    <source>
        <dbReference type="Pfam" id="PF00561"/>
    </source>
</evidence>
<reference evidence="2 3" key="1">
    <citation type="submission" date="2016-03" db="EMBL/GenBank/DDBJ databases">
        <title>Choanephora cucurbitarum.</title>
        <authorList>
            <person name="Min B."/>
            <person name="Park H."/>
            <person name="Park J.-H."/>
            <person name="Shin H.-D."/>
            <person name="Choi I.-G."/>
        </authorList>
    </citation>
    <scope>NUCLEOTIDE SEQUENCE [LARGE SCALE GENOMIC DNA]</scope>
    <source>
        <strain evidence="2 3">KUS-F28377</strain>
    </source>
</reference>
<dbReference type="AlphaFoldDB" id="A0A1C7N7B7"/>
<dbReference type="InParanoid" id="A0A1C7N7B7"/>
<dbReference type="PANTHER" id="PTHR11440">
    <property type="entry name" value="LECITHIN-CHOLESTEROL ACYLTRANSFERASE-RELATED"/>
    <property type="match status" value="1"/>
</dbReference>
<dbReference type="STRING" id="101091.A0A1C7N7B7"/>
<dbReference type="InterPro" id="IPR000073">
    <property type="entry name" value="AB_hydrolase_1"/>
</dbReference>
<dbReference type="Pfam" id="PF00561">
    <property type="entry name" value="Abhydrolase_1"/>
    <property type="match status" value="1"/>
</dbReference>
<organism evidence="2 3">
    <name type="scientific">Choanephora cucurbitarum</name>
    <dbReference type="NCBI Taxonomy" id="101091"/>
    <lineage>
        <taxon>Eukaryota</taxon>
        <taxon>Fungi</taxon>
        <taxon>Fungi incertae sedis</taxon>
        <taxon>Mucoromycota</taxon>
        <taxon>Mucoromycotina</taxon>
        <taxon>Mucoromycetes</taxon>
        <taxon>Mucorales</taxon>
        <taxon>Mucorineae</taxon>
        <taxon>Choanephoraceae</taxon>
        <taxon>Choanephoroideae</taxon>
        <taxon>Choanephora</taxon>
    </lineage>
</organism>
<comment type="caution">
    <text evidence="2">The sequence shown here is derived from an EMBL/GenBank/DDBJ whole genome shotgun (WGS) entry which is preliminary data.</text>
</comment>
<sequence length="471" mass="53333">MVALQLNTLYNYFQQALLNNSSSSSSFATLILQAHKRVQDTLQSRKKLKSNQTQKLHILYPARSPVLETDHFFSAAEIVQQQTYENMKQQSHSGPITANYRAPREPIVLCHGLFGFDVRGPQTIPALQFHYWGGVEDALAKLGAKIIVTRVPQAGSIRERSQALHAMLKTILVGKKVNFVAHSMGGLDCRHLLASIPNRPYHVQSLTTICTPHRGSPVMDWFRDHMGLGQNMAPPSSLSGAAVDLTNQKTTVVTLDKKHDSTRRKSLDRIFLNWLDEPAYANLTTSFCNDHFNPNTPDDASVQYYSYGASASISAWSSLLGLPYQTVYEKEGENDGIVSVKSAKWGTYVKTIQADHWDLSGKSLIPYRLRHSESSNGKEFDRLEFYAELATHLYDQVKSDRHIKQNETYYRLNLINSAIGSSSLGNTDDLPSLCNFHIRLNRLYDKYHHYYDKSEFEQMRQDNQSLNCNIP</sequence>
<name>A0A1C7N7B7_9FUNG</name>
<accession>A0A1C7N7B7</accession>